<dbReference type="Proteomes" id="UP000285301">
    <property type="component" value="Unassembled WGS sequence"/>
</dbReference>
<evidence type="ECO:0000256" key="1">
    <source>
        <dbReference type="ARBA" id="ARBA00010144"/>
    </source>
</evidence>
<feature type="domain" description="C2H2-type" evidence="7">
    <location>
        <begin position="330"/>
        <end position="363"/>
    </location>
</feature>
<dbReference type="PANTHER" id="PTHR12522:SF4">
    <property type="entry name" value="ZINC FINGER PROTEIN ELBOW"/>
    <property type="match status" value="1"/>
</dbReference>
<evidence type="ECO:0000259" key="7">
    <source>
        <dbReference type="PROSITE" id="PS50157"/>
    </source>
</evidence>
<dbReference type="GO" id="GO:0008270">
    <property type="term" value="F:zinc ion binding"/>
    <property type="evidence" value="ECO:0007669"/>
    <property type="project" value="UniProtKB-KW"/>
</dbReference>
<dbReference type="Gene3D" id="3.30.160.60">
    <property type="entry name" value="Classic Zinc Finger"/>
    <property type="match status" value="1"/>
</dbReference>
<dbReference type="PANTHER" id="PTHR12522">
    <property type="entry name" value="ZINC-FINGER PROTEIN NOLZ1-RELATED"/>
    <property type="match status" value="1"/>
</dbReference>
<dbReference type="EMBL" id="NCKU01007215">
    <property type="protein sequence ID" value="RWS02810.1"/>
    <property type="molecule type" value="Genomic_DNA"/>
</dbReference>
<accession>A0A443QIF6</accession>
<keyword evidence="4" id="KW-0862">Zinc</keyword>
<keyword evidence="9" id="KW-1185">Reference proteome</keyword>
<feature type="compositionally biased region" description="Polar residues" evidence="6">
    <location>
        <begin position="68"/>
        <end position="86"/>
    </location>
</feature>
<evidence type="ECO:0000256" key="4">
    <source>
        <dbReference type="ARBA" id="ARBA00022833"/>
    </source>
</evidence>
<evidence type="ECO:0000256" key="6">
    <source>
        <dbReference type="SAM" id="MobiDB-lite"/>
    </source>
</evidence>
<comment type="caution">
    <text evidence="8">The sequence shown here is derived from an EMBL/GenBank/DDBJ whole genome shotgun (WGS) entry which is preliminary data.</text>
</comment>
<feature type="region of interest" description="Disordered" evidence="6">
    <location>
        <begin position="1"/>
        <end position="22"/>
    </location>
</feature>
<evidence type="ECO:0000313" key="8">
    <source>
        <dbReference type="EMBL" id="RWS02810.1"/>
    </source>
</evidence>
<evidence type="ECO:0000256" key="3">
    <source>
        <dbReference type="ARBA" id="ARBA00022771"/>
    </source>
</evidence>
<keyword evidence="2" id="KW-0479">Metal-binding</keyword>
<reference evidence="8 9" key="1">
    <citation type="journal article" date="2018" name="Gigascience">
        <title>Genomes of trombidid mites reveal novel predicted allergens and laterally-transferred genes associated with secondary metabolism.</title>
        <authorList>
            <person name="Dong X."/>
            <person name="Chaisiri K."/>
            <person name="Xia D."/>
            <person name="Armstrong S.D."/>
            <person name="Fang Y."/>
            <person name="Donnelly M.J."/>
            <person name="Kadowaki T."/>
            <person name="McGarry J.W."/>
            <person name="Darby A.C."/>
            <person name="Makepeace B.L."/>
        </authorList>
    </citation>
    <scope>NUCLEOTIDE SEQUENCE [LARGE SCALE GENOMIC DNA]</scope>
    <source>
        <strain evidence="8">UoL-WK</strain>
    </source>
</reference>
<comment type="similarity">
    <text evidence="1">Belongs to the Elbow/Noc family.</text>
</comment>
<dbReference type="InterPro" id="IPR051520">
    <property type="entry name" value="Elbow/Noc_ZnFinger"/>
</dbReference>
<evidence type="ECO:0000313" key="9">
    <source>
        <dbReference type="Proteomes" id="UP000285301"/>
    </source>
</evidence>
<name>A0A443QIF6_9ACAR</name>
<dbReference type="PROSITE" id="PS50157">
    <property type="entry name" value="ZINC_FINGER_C2H2_2"/>
    <property type="match status" value="1"/>
</dbReference>
<protein>
    <submittedName>
        <fullName evidence="8">Zinc finger protein-like protein</fullName>
    </submittedName>
</protein>
<evidence type="ECO:0000256" key="5">
    <source>
        <dbReference type="PROSITE-ProRule" id="PRU00042"/>
    </source>
</evidence>
<feature type="region of interest" description="Disordered" evidence="6">
    <location>
        <begin position="42"/>
        <end position="183"/>
    </location>
</feature>
<dbReference type="OrthoDB" id="10054079at2759"/>
<organism evidence="8 9">
    <name type="scientific">Dinothrombium tinctorium</name>
    <dbReference type="NCBI Taxonomy" id="1965070"/>
    <lineage>
        <taxon>Eukaryota</taxon>
        <taxon>Metazoa</taxon>
        <taxon>Ecdysozoa</taxon>
        <taxon>Arthropoda</taxon>
        <taxon>Chelicerata</taxon>
        <taxon>Arachnida</taxon>
        <taxon>Acari</taxon>
        <taxon>Acariformes</taxon>
        <taxon>Trombidiformes</taxon>
        <taxon>Prostigmata</taxon>
        <taxon>Anystina</taxon>
        <taxon>Parasitengona</taxon>
        <taxon>Trombidioidea</taxon>
        <taxon>Trombidiidae</taxon>
        <taxon>Dinothrombium</taxon>
    </lineage>
</organism>
<feature type="compositionally biased region" description="Low complexity" evidence="6">
    <location>
        <begin position="147"/>
        <end position="183"/>
    </location>
</feature>
<evidence type="ECO:0000256" key="2">
    <source>
        <dbReference type="ARBA" id="ARBA00022723"/>
    </source>
</evidence>
<proteinExistence type="inferred from homology"/>
<dbReference type="GO" id="GO:0045892">
    <property type="term" value="P:negative regulation of DNA-templated transcription"/>
    <property type="evidence" value="ECO:0007669"/>
    <property type="project" value="TreeGrafter"/>
</dbReference>
<sequence length="450" mass="47582">MSSTLANHYIRPEDLSPLPTTLDAKKSPLALLAQTCSNIGADLLPNNKPIIPPFEKKKKPSNERAESVCSQSKNNSIDNRSNSVGSVDTKISFKPYETNNTGNKSSKSDTCYSDTSRSNSVDVIVDKKPSTSSSSTEQKHRSPSVESKSASSNQQASSSRTSPSSKSSASQNGSQPLSYSSSGLSELSKSQLTTFSKSDSLSTACKTTSSLVSCMNGYSNYGLNASGAALLHNDLMKSSHYSPSLLFPYLNQSPTAVNSLKAATVCRDPYCKGCQLSAATALNANLSCANGCNGCVHSVHSHPLHGCFLPQSLASYSPQVSSAIPSVRPFVCNWTVGGTYCGKSFASCEELFQHLKSHTNVGSSPIPGFGSYYSPGSLPPTLASISAFRSAPNHSTLESFRYHPYKLAQGAVPSGVPPSLAQASPGHLPSLTGSPLASYYPTYNMYNGRI</sequence>
<dbReference type="InterPro" id="IPR013087">
    <property type="entry name" value="Znf_C2H2_type"/>
</dbReference>
<gene>
    <name evidence="8" type="ORF">B4U79_02857</name>
</gene>
<dbReference type="AlphaFoldDB" id="A0A443QIF6"/>
<keyword evidence="3 5" id="KW-0863">Zinc-finger</keyword>
<feature type="compositionally biased region" description="Polar residues" evidence="6">
    <location>
        <begin position="97"/>
        <end position="121"/>
    </location>
</feature>
<dbReference type="GO" id="GO:0005634">
    <property type="term" value="C:nucleus"/>
    <property type="evidence" value="ECO:0007669"/>
    <property type="project" value="TreeGrafter"/>
</dbReference>